<name>A0A9D2NR80_9FIRM</name>
<dbReference type="SUPFAM" id="SSF51445">
    <property type="entry name" value="(Trans)glycosidases"/>
    <property type="match status" value="1"/>
</dbReference>
<feature type="domain" description="F5/8 type C" evidence="6">
    <location>
        <begin position="996"/>
        <end position="1148"/>
    </location>
</feature>
<dbReference type="Pfam" id="PF07554">
    <property type="entry name" value="FIVAR"/>
    <property type="match status" value="4"/>
</dbReference>
<dbReference type="PANTHER" id="PTHR13170:SF16">
    <property type="entry name" value="PROTEIN O-GLCNACASE"/>
    <property type="match status" value="1"/>
</dbReference>
<comment type="similarity">
    <text evidence="3">Belongs to the glycosyl hydrolase 84 family.</text>
</comment>
<keyword evidence="2 3" id="KW-0326">Glycosidase</keyword>
<proteinExistence type="inferred from homology"/>
<feature type="signal peptide" evidence="5">
    <location>
        <begin position="1"/>
        <end position="30"/>
    </location>
</feature>
<dbReference type="GO" id="GO:0015929">
    <property type="term" value="F:hexosaminidase activity"/>
    <property type="evidence" value="ECO:0007669"/>
    <property type="project" value="UniProtKB-ARBA"/>
</dbReference>
<evidence type="ECO:0000259" key="7">
    <source>
        <dbReference type="PROSITE" id="PS52009"/>
    </source>
</evidence>
<dbReference type="SUPFAM" id="SSF49785">
    <property type="entry name" value="Galactose-binding domain-like"/>
    <property type="match status" value="2"/>
</dbReference>
<dbReference type="SUPFAM" id="SSF55545">
    <property type="entry name" value="beta-N-acetylhexosaminidase-like domain"/>
    <property type="match status" value="1"/>
</dbReference>
<dbReference type="Pfam" id="PF02838">
    <property type="entry name" value="Glyco_hydro_20b"/>
    <property type="match status" value="1"/>
</dbReference>
<dbReference type="PANTHER" id="PTHR13170">
    <property type="entry name" value="O-GLCNACASE"/>
    <property type="match status" value="1"/>
</dbReference>
<dbReference type="InterPro" id="IPR015882">
    <property type="entry name" value="HEX_bac_N"/>
</dbReference>
<dbReference type="Pfam" id="PF20578">
    <property type="entry name" value="aBig_2"/>
    <property type="match status" value="1"/>
</dbReference>
<sequence>MKTREKRVAKILIAGALCFTQLQLPIGALAAEGDPENLALNKDVTVSALEVPGQWGGEMAVDGDREDSSSRWSSGSLETGTPQWLEVDLGSPQTFNSISLYWEASAGQVYRLEGRNSADEEWTTFYETENGDGELDVIELSDPVTYQYVRLYITQGNGRYSSVSLYEIEIYNYTDDMLAENALDALEVPSSTKENFTLSLGDEETAITWESDSELISVNNETGEATVTLPESTTRVTLTATATHGDAVATKQFTVAVLSEDTMTEAYQIYPTPQSMTMTYETAPLTETVNVTYGADIDDVTKARVEEVLSEHGMSISEDGADESLTRVLVGVNGSGDAADAYATEKNISRDVFATTENRYDTHIVYIDADGTILILGEDSDAAYYGMATLDQILDEAVNGSVTTVLVEDYSDTEYRGIVEGFYGFPYSVEDRLSLLEYMKDYKLNMFVYGPKGDPYHLGNWKDPYPTSVTDEQRAEGQITQDEMKELTAKAAECNVDFVWSAHPAMQDGINFQTEAGISQGVTDLMDKFDHMYDLGVRQFAIFVDDISTSDAYRDRAGHAELIDRVQKALEAKYNTEDAPEADHVKPLYFVPSFYAFSFGSSTQLTDYFNELRNVDEDIMIGFTGSDVFSNVNSSLMTRMMNYIGRKPVMWWNYPVNDNRDAQLFMYPMGTNYSVENNIQNMGGLLSNPMNQAEASKVAIFGVADYSWNTGDFNAEENWEAVFSTYSDDPEIQDAIRTFATYSATSGDKAGINTLLNSYRNAVGTNADAIKTEMNKIIDACNTVLALEGGDDQSLSNFANEVGPWARKLRTLATVVNDCIDVLAAENPLDEWDAYAEANTLYTDIPSSPDYKVASQEGQGTTITPSEFEALPADSTVRPFADWIISQARSLYTLPQRGSASVYTNTEVSGLSVTVGDNYAVINGADTITLQPEEYVGINYRSIEPVTSVDADLSDGLVVQGSVNGKEWVTIDTAGATTYADDADSYAYIRVKNNGSEAAELSLSSFRINTIRKTAITSARSSTSMYEPGTYPISNMYDGDYTTYAWTAANQAVGDTMTYTLNQTIGIDDVTFVFSGSDCLSDGAVIEISADGSQWETIGEVDRSYLESHNYRYTCNGEGQEAQYVRLRITSINANAWLRIYEVEVNKTTNEQLAQPVAYLADNTYIGEVADRSVSTSYQMAADDVLTYQLIDNLKADEINVLYTSDNAGEDATIEVLGDDGWMSLGTLNGETFTFDVSAVRNAQAVRISANGNALNVFEIYETGDTYVEAKRADLQSAINTVPEKDESAYTEDSWAAYEEALAHAEELMAGTELSQREADAAAQAIRDAITNLVENGEQPETDKAALNEAIETATAITNENYTTNSWNALTSALETAKTVAADENATQEEVDNAANALNSAVSALQIKASDAAMTALQNIVDKANALQEDSLAELIANAQALLDDPNNASTTAVVSAMLDLSEAMADLNTDESSDKLKEDLLDTIEYIEENILPNLDNVRPGKVQELETAIAQAYQVYNNAKATDDEIRSAIRNLSEKAQELWQIVSKAELNALIEAAEAIAADGYSEVSYEALQAAIEAAKGTAADDDATTTEVTTAITNLATAIANLEEITLDTSALEHEIELAEQILANIDDYV</sequence>
<dbReference type="InterPro" id="IPR000421">
    <property type="entry name" value="FA58C"/>
</dbReference>
<dbReference type="Pfam" id="PF00754">
    <property type="entry name" value="F5_F8_type_C"/>
    <property type="match status" value="2"/>
</dbReference>
<reference evidence="8" key="2">
    <citation type="submission" date="2021-04" db="EMBL/GenBank/DDBJ databases">
        <authorList>
            <person name="Gilroy R."/>
        </authorList>
    </citation>
    <scope>NUCLEOTIDE SEQUENCE</scope>
    <source>
        <strain evidence="8">CHK187-11901</strain>
    </source>
</reference>
<feature type="domain" description="GH84" evidence="7">
    <location>
        <begin position="414"/>
        <end position="711"/>
    </location>
</feature>
<dbReference type="InterPro" id="IPR029018">
    <property type="entry name" value="Hex-like_dom2"/>
</dbReference>
<dbReference type="InterPro" id="IPR017853">
    <property type="entry name" value="GH"/>
</dbReference>
<dbReference type="Gene3D" id="3.20.20.80">
    <property type="entry name" value="Glycosidases"/>
    <property type="match status" value="1"/>
</dbReference>
<dbReference type="InterPro" id="IPR008979">
    <property type="entry name" value="Galactose-bd-like_sf"/>
</dbReference>
<dbReference type="Proteomes" id="UP000823896">
    <property type="component" value="Unassembled WGS sequence"/>
</dbReference>
<evidence type="ECO:0000256" key="3">
    <source>
        <dbReference type="PROSITE-ProRule" id="PRU01353"/>
    </source>
</evidence>
<evidence type="ECO:0000256" key="2">
    <source>
        <dbReference type="ARBA" id="ARBA00023295"/>
    </source>
</evidence>
<feature type="non-terminal residue" evidence="8">
    <location>
        <position position="1637"/>
    </location>
</feature>
<dbReference type="Gene3D" id="3.30.379.10">
    <property type="entry name" value="Chitobiase/beta-hexosaminidase domain 2-like"/>
    <property type="match status" value="1"/>
</dbReference>
<dbReference type="Pfam" id="PF07555">
    <property type="entry name" value="NAGidase"/>
    <property type="match status" value="1"/>
</dbReference>
<protein>
    <submittedName>
        <fullName evidence="8">Beta-N-acetylglucosaminidase domain-containing protein</fullName>
    </submittedName>
</protein>
<evidence type="ECO:0000313" key="9">
    <source>
        <dbReference type="Proteomes" id="UP000823896"/>
    </source>
</evidence>
<feature type="domain" description="F5/8 type C" evidence="6">
    <location>
        <begin position="27"/>
        <end position="173"/>
    </location>
</feature>
<evidence type="ECO:0000259" key="6">
    <source>
        <dbReference type="PROSITE" id="PS50022"/>
    </source>
</evidence>
<dbReference type="PROSITE" id="PS52009">
    <property type="entry name" value="GH84"/>
    <property type="match status" value="1"/>
</dbReference>
<dbReference type="Gene3D" id="1.20.1270.90">
    <property type="entry name" value="AF1782-like"/>
    <property type="match status" value="4"/>
</dbReference>
<keyword evidence="5" id="KW-0732">Signal</keyword>
<feature type="active site" description="Proton donor" evidence="3">
    <location>
        <position position="546"/>
    </location>
</feature>
<dbReference type="GO" id="GO:1901135">
    <property type="term" value="P:carbohydrate derivative metabolic process"/>
    <property type="evidence" value="ECO:0007669"/>
    <property type="project" value="UniProtKB-ARBA"/>
</dbReference>
<dbReference type="InterPro" id="IPR051822">
    <property type="entry name" value="Glycosyl_Hydrolase_84"/>
</dbReference>
<dbReference type="InterPro" id="IPR011496">
    <property type="entry name" value="O-GlcNAcase_cat"/>
</dbReference>
<keyword evidence="1 3" id="KW-0378">Hydrolase</keyword>
<dbReference type="InterPro" id="IPR046780">
    <property type="entry name" value="aBig_2"/>
</dbReference>
<dbReference type="PROSITE" id="PS50022">
    <property type="entry name" value="FA58C_3"/>
    <property type="match status" value="2"/>
</dbReference>
<feature type="region of interest" description="Disordered" evidence="4">
    <location>
        <begin position="55"/>
        <end position="79"/>
    </location>
</feature>
<evidence type="ECO:0000256" key="5">
    <source>
        <dbReference type="SAM" id="SignalP"/>
    </source>
</evidence>
<dbReference type="Gene3D" id="1.20.58.460">
    <property type="entry name" value="Hyaluronidase post-catalytic domain-like"/>
    <property type="match status" value="1"/>
</dbReference>
<reference evidence="8" key="1">
    <citation type="journal article" date="2021" name="PeerJ">
        <title>Extensive microbial diversity within the chicken gut microbiome revealed by metagenomics and culture.</title>
        <authorList>
            <person name="Gilroy R."/>
            <person name="Ravi A."/>
            <person name="Getino M."/>
            <person name="Pursley I."/>
            <person name="Horton D.L."/>
            <person name="Alikhan N.F."/>
            <person name="Baker D."/>
            <person name="Gharbi K."/>
            <person name="Hall N."/>
            <person name="Watson M."/>
            <person name="Adriaenssens E.M."/>
            <person name="Foster-Nyarko E."/>
            <person name="Jarju S."/>
            <person name="Secka A."/>
            <person name="Antonio M."/>
            <person name="Oren A."/>
            <person name="Chaudhuri R.R."/>
            <person name="La Ragione R."/>
            <person name="Hildebrand F."/>
            <person name="Pallen M.J."/>
        </authorList>
    </citation>
    <scope>NUCLEOTIDE SEQUENCE</scope>
    <source>
        <strain evidence="8">CHK187-11901</strain>
    </source>
</reference>
<dbReference type="Gene3D" id="2.60.120.260">
    <property type="entry name" value="Galactose-binding domain-like"/>
    <property type="match status" value="2"/>
</dbReference>
<evidence type="ECO:0000256" key="4">
    <source>
        <dbReference type="SAM" id="MobiDB-lite"/>
    </source>
</evidence>
<organism evidence="8 9">
    <name type="scientific">Candidatus Merdibacter merdavium</name>
    <dbReference type="NCBI Taxonomy" id="2838692"/>
    <lineage>
        <taxon>Bacteria</taxon>
        <taxon>Bacillati</taxon>
        <taxon>Bacillota</taxon>
        <taxon>Erysipelotrichia</taxon>
        <taxon>Erysipelotrichales</taxon>
        <taxon>Erysipelotrichaceae</taxon>
        <taxon>Merdibacter</taxon>
    </lineage>
</organism>
<dbReference type="GO" id="GO:0005975">
    <property type="term" value="P:carbohydrate metabolic process"/>
    <property type="evidence" value="ECO:0007669"/>
    <property type="project" value="UniProtKB-ARBA"/>
</dbReference>
<evidence type="ECO:0000256" key="1">
    <source>
        <dbReference type="ARBA" id="ARBA00022801"/>
    </source>
</evidence>
<dbReference type="EMBL" id="DWWM01000008">
    <property type="protein sequence ID" value="HJC35855.1"/>
    <property type="molecule type" value="Genomic_DNA"/>
</dbReference>
<feature type="chain" id="PRO_5039460739" evidence="5">
    <location>
        <begin position="31"/>
        <end position="1637"/>
    </location>
</feature>
<comment type="caution">
    <text evidence="8">The sequence shown here is derived from an EMBL/GenBank/DDBJ whole genome shotgun (WGS) entry which is preliminary data.</text>
</comment>
<evidence type="ECO:0000313" key="8">
    <source>
        <dbReference type="EMBL" id="HJC35855.1"/>
    </source>
</evidence>
<accession>A0A9D2NR80</accession>
<gene>
    <name evidence="8" type="ORF">H9702_01840</name>
</gene>